<reference evidence="3 4" key="1">
    <citation type="submission" date="2020-07" db="EMBL/GenBank/DDBJ databases">
        <title>Taxonomic revisions and descriptions of new bacterial species based on genomic comparisons in the high-G+C-content subgroup of the family Alcaligenaceae.</title>
        <authorList>
            <person name="Szabo A."/>
            <person name="Felfoldi T."/>
        </authorList>
    </citation>
    <scope>NUCLEOTIDE SEQUENCE [LARGE SCALE GENOMIC DNA]</scope>
    <source>
        <strain evidence="3 4">DSM 25264</strain>
    </source>
</reference>
<feature type="transmembrane region" description="Helical" evidence="1">
    <location>
        <begin position="6"/>
        <end position="24"/>
    </location>
</feature>
<dbReference type="OrthoDB" id="8684950at2"/>
<dbReference type="Proteomes" id="UP000580517">
    <property type="component" value="Unassembled WGS sequence"/>
</dbReference>
<keyword evidence="4" id="KW-1185">Reference proteome</keyword>
<dbReference type="EMBL" id="JACCEW010000007">
    <property type="protein sequence ID" value="NYT38840.1"/>
    <property type="molecule type" value="Genomic_DNA"/>
</dbReference>
<comment type="caution">
    <text evidence="3">The sequence shown here is derived from an EMBL/GenBank/DDBJ whole genome shotgun (WGS) entry which is preliminary data.</text>
</comment>
<accession>A0A853FJC3</accession>
<feature type="transmembrane region" description="Helical" evidence="1">
    <location>
        <begin position="82"/>
        <end position="106"/>
    </location>
</feature>
<feature type="transmembrane region" description="Helical" evidence="1">
    <location>
        <begin position="126"/>
        <end position="144"/>
    </location>
</feature>
<evidence type="ECO:0000313" key="4">
    <source>
        <dbReference type="Proteomes" id="UP000580517"/>
    </source>
</evidence>
<organism evidence="3 4">
    <name type="scientific">Allopusillimonas soli</name>
    <dbReference type="NCBI Taxonomy" id="659016"/>
    <lineage>
        <taxon>Bacteria</taxon>
        <taxon>Pseudomonadati</taxon>
        <taxon>Pseudomonadota</taxon>
        <taxon>Betaproteobacteria</taxon>
        <taxon>Burkholderiales</taxon>
        <taxon>Alcaligenaceae</taxon>
        <taxon>Allopusillimonas</taxon>
    </lineage>
</organism>
<name>A0A853FJC3_9BURK</name>
<gene>
    <name evidence="3" type="ORF">H0A68_18350</name>
</gene>
<protein>
    <submittedName>
        <fullName evidence="3">Tripartite tricarboxylate transporter TctB family protein</fullName>
    </submittedName>
</protein>
<dbReference type="Pfam" id="PF07331">
    <property type="entry name" value="TctB"/>
    <property type="match status" value="1"/>
</dbReference>
<dbReference type="RefSeq" id="WP_129971120.1">
    <property type="nucleotide sequence ID" value="NZ_JACCEW010000007.1"/>
</dbReference>
<keyword evidence="1" id="KW-0812">Transmembrane</keyword>
<keyword evidence="1" id="KW-0472">Membrane</keyword>
<evidence type="ECO:0000313" key="3">
    <source>
        <dbReference type="EMBL" id="NYT38840.1"/>
    </source>
</evidence>
<dbReference type="InterPro" id="IPR009936">
    <property type="entry name" value="DUF1468"/>
</dbReference>
<feature type="transmembrane region" description="Helical" evidence="1">
    <location>
        <begin position="36"/>
        <end position="62"/>
    </location>
</feature>
<dbReference type="AlphaFoldDB" id="A0A853FJC3"/>
<keyword evidence="1" id="KW-1133">Transmembrane helix</keyword>
<proteinExistence type="predicted"/>
<evidence type="ECO:0000259" key="2">
    <source>
        <dbReference type="Pfam" id="PF07331"/>
    </source>
</evidence>
<evidence type="ECO:0000256" key="1">
    <source>
        <dbReference type="SAM" id="Phobius"/>
    </source>
</evidence>
<feature type="domain" description="DUF1468" evidence="2">
    <location>
        <begin position="10"/>
        <end position="147"/>
    </location>
</feature>
<sequence length="160" mass="16956">MGSQPRRPWWLGLLVVAIGLLWFYEGWSMPQLGGYATLGPGFFVSVLGALLILFGIILLVQIGRGETFVPQDTENAEAGAKAAWPSFMWAAGAAAIPLLTMTRLGFPLTAMLSFAMVTRAFGSRKILLDCGIGLALGIISWLGFSKLGVSLGGALPLAGW</sequence>